<evidence type="ECO:0000259" key="11">
    <source>
        <dbReference type="PROSITE" id="PS50862"/>
    </source>
</evidence>
<comment type="subunit">
    <text evidence="2 10">Homodimer.</text>
</comment>
<evidence type="ECO:0000256" key="10">
    <source>
        <dbReference type="HAMAP-Rule" id="MF_00127"/>
    </source>
</evidence>
<dbReference type="Pfam" id="PF13393">
    <property type="entry name" value="tRNA-synt_His"/>
    <property type="match status" value="1"/>
</dbReference>
<dbReference type="InterPro" id="IPR036621">
    <property type="entry name" value="Anticodon-bd_dom_sf"/>
</dbReference>
<comment type="catalytic activity">
    <reaction evidence="9 10">
        <text>tRNA(His) + L-histidine + ATP = L-histidyl-tRNA(His) + AMP + diphosphate + H(+)</text>
        <dbReference type="Rhea" id="RHEA:17313"/>
        <dbReference type="Rhea" id="RHEA-COMP:9665"/>
        <dbReference type="Rhea" id="RHEA-COMP:9689"/>
        <dbReference type="ChEBI" id="CHEBI:15378"/>
        <dbReference type="ChEBI" id="CHEBI:30616"/>
        <dbReference type="ChEBI" id="CHEBI:33019"/>
        <dbReference type="ChEBI" id="CHEBI:57595"/>
        <dbReference type="ChEBI" id="CHEBI:78442"/>
        <dbReference type="ChEBI" id="CHEBI:78527"/>
        <dbReference type="ChEBI" id="CHEBI:456215"/>
        <dbReference type="EC" id="6.1.1.21"/>
    </reaction>
</comment>
<keyword evidence="6 10" id="KW-0067">ATP-binding</keyword>
<comment type="similarity">
    <text evidence="1 10">Belongs to the class-II aminoacyl-tRNA synthetase family.</text>
</comment>
<dbReference type="InterPro" id="IPR006195">
    <property type="entry name" value="aa-tRNA-synth_II"/>
</dbReference>
<keyword evidence="8 10" id="KW-0030">Aminoacyl-tRNA synthetase</keyword>
<evidence type="ECO:0000256" key="2">
    <source>
        <dbReference type="ARBA" id="ARBA00011738"/>
    </source>
</evidence>
<dbReference type="PANTHER" id="PTHR43707:SF1">
    <property type="entry name" value="HISTIDINE--TRNA LIGASE, MITOCHONDRIAL-RELATED"/>
    <property type="match status" value="1"/>
</dbReference>
<keyword evidence="13" id="KW-1185">Reference proteome</keyword>
<dbReference type="PANTHER" id="PTHR43707">
    <property type="entry name" value="HISTIDYL-TRNA SYNTHETASE"/>
    <property type="match status" value="1"/>
</dbReference>
<dbReference type="SUPFAM" id="SSF52954">
    <property type="entry name" value="Class II aaRS ABD-related"/>
    <property type="match status" value="1"/>
</dbReference>
<dbReference type="InterPro" id="IPR004516">
    <property type="entry name" value="HisRS/HisZ"/>
</dbReference>
<evidence type="ECO:0000256" key="3">
    <source>
        <dbReference type="ARBA" id="ARBA00022490"/>
    </source>
</evidence>
<dbReference type="Pfam" id="PF03129">
    <property type="entry name" value="HGTP_anticodon"/>
    <property type="match status" value="1"/>
</dbReference>
<evidence type="ECO:0000313" key="12">
    <source>
        <dbReference type="EMBL" id="MBD9363684.1"/>
    </source>
</evidence>
<dbReference type="Proteomes" id="UP000641152">
    <property type="component" value="Unassembled WGS sequence"/>
</dbReference>
<name>A0ABR9DN42_9GAMM</name>
<keyword evidence="5 10" id="KW-0547">Nucleotide-binding</keyword>
<accession>A0ABR9DN42</accession>
<dbReference type="InterPro" id="IPR033656">
    <property type="entry name" value="HisRS_anticodon"/>
</dbReference>
<dbReference type="EMBL" id="JACXST010000003">
    <property type="protein sequence ID" value="MBD9363684.1"/>
    <property type="molecule type" value="Genomic_DNA"/>
</dbReference>
<keyword evidence="3 10" id="KW-0963">Cytoplasm</keyword>
<evidence type="ECO:0000256" key="4">
    <source>
        <dbReference type="ARBA" id="ARBA00022598"/>
    </source>
</evidence>
<dbReference type="CDD" id="cd00773">
    <property type="entry name" value="HisRS-like_core"/>
    <property type="match status" value="1"/>
</dbReference>
<comment type="subcellular location">
    <subcellularLocation>
        <location evidence="10">Cytoplasm</location>
    </subcellularLocation>
</comment>
<dbReference type="EC" id="6.1.1.21" evidence="10"/>
<dbReference type="InterPro" id="IPR045864">
    <property type="entry name" value="aa-tRNA-synth_II/BPL/LPL"/>
</dbReference>
<evidence type="ECO:0000256" key="9">
    <source>
        <dbReference type="ARBA" id="ARBA00047639"/>
    </source>
</evidence>
<dbReference type="PROSITE" id="PS50862">
    <property type="entry name" value="AA_TRNA_LIGASE_II"/>
    <property type="match status" value="1"/>
</dbReference>
<dbReference type="Gene3D" id="3.40.50.800">
    <property type="entry name" value="Anticodon-binding domain"/>
    <property type="match status" value="1"/>
</dbReference>
<dbReference type="GO" id="GO:0004821">
    <property type="term" value="F:histidine-tRNA ligase activity"/>
    <property type="evidence" value="ECO:0007669"/>
    <property type="project" value="UniProtKB-EC"/>
</dbReference>
<evidence type="ECO:0000256" key="6">
    <source>
        <dbReference type="ARBA" id="ARBA00022840"/>
    </source>
</evidence>
<dbReference type="CDD" id="cd00859">
    <property type="entry name" value="HisRS_anticodon"/>
    <property type="match status" value="1"/>
</dbReference>
<keyword evidence="7 10" id="KW-0648">Protein biosynthesis</keyword>
<protein>
    <recommendedName>
        <fullName evidence="10">Histidine--tRNA ligase</fullName>
        <ecNumber evidence="10">6.1.1.21</ecNumber>
    </recommendedName>
    <alternativeName>
        <fullName evidence="10">Histidyl-tRNA synthetase</fullName>
        <shortName evidence="10">HisRS</shortName>
    </alternativeName>
</protein>
<evidence type="ECO:0000256" key="1">
    <source>
        <dbReference type="ARBA" id="ARBA00008226"/>
    </source>
</evidence>
<dbReference type="SUPFAM" id="SSF55681">
    <property type="entry name" value="Class II aaRS and biotin synthetases"/>
    <property type="match status" value="1"/>
</dbReference>
<dbReference type="Gene3D" id="3.30.930.10">
    <property type="entry name" value="Bira Bifunctional Protein, Domain 2"/>
    <property type="match status" value="1"/>
</dbReference>
<evidence type="ECO:0000256" key="8">
    <source>
        <dbReference type="ARBA" id="ARBA00023146"/>
    </source>
</evidence>
<sequence length="428" mass="48329">MAKQQQAIQAIRGMHDILPEQSPYWQWLEGQARQVLGAYGYQEIRLPIVEKTELFKRSIGEVTDIVEKEMYTFDDRNGDSLTLRPEGTAGCLRACLEHGLLHNQSHRLWYYGPMFRHERPQKGRYRQFYQLGVETYGMPGPDIDAEIIALTDRLWKQLGIRDKVELQINSLGTSEERLAYRGKLVEYFQQHLAVLDEDSLRRLETNPLRILDSKNPDMQAMLQQAPVLLEHLGEESLAHFNSLKATLDDLGITYQLNTRLVRGLDYYGKTVFEWVTEHLGSQGTICAGGRYDGLIEQLGGKANHAIGFAMGMERILALLELLDHVPVATSTDVYMIRVGTNAEAAGMRLAERIRDALPGLKLQVNCGGGSFKSQFKKADKSGAEYAIIIGDDEAQRGEVALKPLRIDAEQSTHNHDQLLQTLQDCCSQ</sequence>
<dbReference type="InterPro" id="IPR004154">
    <property type="entry name" value="Anticodon-bd"/>
</dbReference>
<reference evidence="12 13" key="1">
    <citation type="submission" date="2020-09" db="EMBL/GenBank/DDBJ databases">
        <title>Methylomonas albis sp. nov. and Methylomonas fluvii sp. nov.: Two cold-adapted methanotrophs from the River Elbe and an amended description of Methylovulum psychrotolerans strain Eb1.</title>
        <authorList>
            <person name="Bussmann I.K."/>
            <person name="Klings K.-W."/>
            <person name="Warnstedt J."/>
            <person name="Hoppert M."/>
            <person name="Saborowski A."/>
            <person name="Horn F."/>
            <person name="Liebner S."/>
        </authorList>
    </citation>
    <scope>NUCLEOTIDE SEQUENCE [LARGE SCALE GENOMIC DNA]</scope>
    <source>
        <strain evidence="12 13">EbB</strain>
    </source>
</reference>
<dbReference type="RefSeq" id="WP_192396332.1">
    <property type="nucleotide sequence ID" value="NZ_CAJHIU010000003.1"/>
</dbReference>
<dbReference type="InterPro" id="IPR015807">
    <property type="entry name" value="His-tRNA-ligase"/>
</dbReference>
<dbReference type="InterPro" id="IPR041715">
    <property type="entry name" value="HisRS-like_core"/>
</dbReference>
<proteinExistence type="inferred from homology"/>
<evidence type="ECO:0000313" key="13">
    <source>
        <dbReference type="Proteomes" id="UP000641152"/>
    </source>
</evidence>
<keyword evidence="4 10" id="KW-0436">Ligase</keyword>
<dbReference type="HAMAP" id="MF_00127">
    <property type="entry name" value="His_tRNA_synth"/>
    <property type="match status" value="1"/>
</dbReference>
<feature type="domain" description="Aminoacyl-transfer RNA synthetases class-II family profile" evidence="11">
    <location>
        <begin position="1"/>
        <end position="358"/>
    </location>
</feature>
<organism evidence="12 13">
    <name type="scientific">Methylomonas fluvii</name>
    <dbReference type="NCBI Taxonomy" id="1854564"/>
    <lineage>
        <taxon>Bacteria</taxon>
        <taxon>Pseudomonadati</taxon>
        <taxon>Pseudomonadota</taxon>
        <taxon>Gammaproteobacteria</taxon>
        <taxon>Methylococcales</taxon>
        <taxon>Methylococcaceae</taxon>
        <taxon>Methylomonas</taxon>
    </lineage>
</organism>
<dbReference type="NCBIfam" id="TIGR00442">
    <property type="entry name" value="hisS"/>
    <property type="match status" value="1"/>
</dbReference>
<evidence type="ECO:0000256" key="5">
    <source>
        <dbReference type="ARBA" id="ARBA00022741"/>
    </source>
</evidence>
<evidence type="ECO:0000256" key="7">
    <source>
        <dbReference type="ARBA" id="ARBA00022917"/>
    </source>
</evidence>
<comment type="caution">
    <text evidence="12">The sequence shown here is derived from an EMBL/GenBank/DDBJ whole genome shotgun (WGS) entry which is preliminary data.</text>
</comment>
<gene>
    <name evidence="10 12" type="primary">hisS</name>
    <name evidence="12" type="ORF">EBB_24980</name>
</gene>
<dbReference type="PIRSF" id="PIRSF001549">
    <property type="entry name" value="His-tRNA_synth"/>
    <property type="match status" value="1"/>
</dbReference>